<dbReference type="SUPFAM" id="SSF53774">
    <property type="entry name" value="Glutaminase/Asparaginase"/>
    <property type="match status" value="1"/>
</dbReference>
<feature type="binding site" evidence="2">
    <location>
        <begin position="94"/>
        <end position="95"/>
    </location>
    <ligand>
        <name>substrate</name>
    </ligand>
</feature>
<gene>
    <name evidence="6" type="ORF">BTW10_12330</name>
</gene>
<dbReference type="SFLD" id="SFLDS00057">
    <property type="entry name" value="Glutaminase/Asparaginase"/>
    <property type="match status" value="1"/>
</dbReference>
<feature type="binding site" evidence="2">
    <location>
        <position position="63"/>
    </location>
    <ligand>
        <name>substrate</name>
    </ligand>
</feature>
<evidence type="ECO:0000256" key="1">
    <source>
        <dbReference type="PIRSR" id="PIRSR001220-1"/>
    </source>
</evidence>
<dbReference type="STRING" id="223900.GCA_000821045_01195"/>
<dbReference type="Gene3D" id="3.40.50.40">
    <property type="match status" value="1"/>
</dbReference>
<dbReference type="PROSITE" id="PS51732">
    <property type="entry name" value="ASN_GLN_ASE_3"/>
    <property type="match status" value="1"/>
</dbReference>
<evidence type="ECO:0000259" key="4">
    <source>
        <dbReference type="Pfam" id="PF00710"/>
    </source>
</evidence>
<reference evidence="6 7" key="1">
    <citation type="submission" date="2016-12" db="EMBL/GenBank/DDBJ databases">
        <title>Draft genome sequences of strains Salinicola socius SMB35, Salinicola sp. MH3R3-1 and Chromohalobacter sp. SMB17 from the Verkhnekamsk potash mining region of Russia.</title>
        <authorList>
            <person name="Mavrodi D.V."/>
            <person name="Olsson B.E."/>
            <person name="Korsakova E.S."/>
            <person name="Pyankova A."/>
            <person name="Mavrodi O.V."/>
            <person name="Plotnikova E.G."/>
        </authorList>
    </citation>
    <scope>NUCLEOTIDE SEQUENCE [LARGE SCALE GENOMIC DNA]</scope>
    <source>
        <strain evidence="6 7">SMB17</strain>
    </source>
</reference>
<evidence type="ECO:0000256" key="2">
    <source>
        <dbReference type="PIRSR" id="PIRSR001220-2"/>
    </source>
</evidence>
<protein>
    <submittedName>
        <fullName evidence="6">L-asparaginase 1</fullName>
    </submittedName>
</protein>
<dbReference type="InterPro" id="IPR037152">
    <property type="entry name" value="L-asparaginase_N_sf"/>
</dbReference>
<feature type="active site" description="O-isoaspartyl threonine intermediate" evidence="1">
    <location>
        <position position="14"/>
    </location>
</feature>
<name>A0A1Q8TB24_9GAMM</name>
<dbReference type="PIRSF" id="PIRSF001220">
    <property type="entry name" value="L-ASNase_gatD"/>
    <property type="match status" value="1"/>
</dbReference>
<feature type="active site" evidence="3">
    <location>
        <position position="94"/>
    </location>
</feature>
<dbReference type="InterPro" id="IPR041725">
    <property type="entry name" value="L-asparaginase_I"/>
</dbReference>
<dbReference type="InterPro" id="IPR027473">
    <property type="entry name" value="L-asparaginase_C"/>
</dbReference>
<dbReference type="EMBL" id="MSDQ01000030">
    <property type="protein sequence ID" value="OLO10874.1"/>
    <property type="molecule type" value="Genomic_DNA"/>
</dbReference>
<dbReference type="PIRSF" id="PIRSF500176">
    <property type="entry name" value="L_ASNase"/>
    <property type="match status" value="1"/>
</dbReference>
<organism evidence="6 7">
    <name type="scientific">Chromohalobacter japonicus</name>
    <dbReference type="NCBI Taxonomy" id="223900"/>
    <lineage>
        <taxon>Bacteria</taxon>
        <taxon>Pseudomonadati</taxon>
        <taxon>Pseudomonadota</taxon>
        <taxon>Gammaproteobacteria</taxon>
        <taxon>Oceanospirillales</taxon>
        <taxon>Halomonadaceae</taxon>
        <taxon>Chromohalobacter</taxon>
    </lineage>
</organism>
<feature type="domain" description="Asparaginase/glutaminase C-terminal" evidence="5">
    <location>
        <begin position="218"/>
        <end position="333"/>
    </location>
</feature>
<accession>A0A1Q8TB24</accession>
<evidence type="ECO:0000313" key="6">
    <source>
        <dbReference type="EMBL" id="OLO10874.1"/>
    </source>
</evidence>
<dbReference type="CDD" id="cd08963">
    <property type="entry name" value="L-asparaginase_I"/>
    <property type="match status" value="1"/>
</dbReference>
<sequence length="345" mass="37191">MTSNTVLVLYAGGTLGMLDGPRGLRPGSDFETRLRQAFTHLAAHRRDAIPPFEMLEYTTPIDSSSATPADWQRLARDIADRYAAYAGFVVLHGTDTLAWSASSLAFQLQCLGKPVVVTGAQKPLEAPHSDALDNVEMALRFATRSDLTEVAIAFGGKLMRGCRTRKWETQAFDAFYAPNWPLLGEIIDDEPVLYATRCLSPSGAPRFELPDLMPTSAVIRLPLWPGIHARQIARLLDDDTVHGAVLESWGSGNIPEDAALAGELAAASSRGTLLAVISQCPHGPVTLGTYASGNVLKDIGALAGDDMTPEAAFTKLVHLLSQPLPEAQRRRQFLSSLCGERSALT</sequence>
<dbReference type="SMART" id="SM00870">
    <property type="entry name" value="Asparaginase"/>
    <property type="match status" value="1"/>
</dbReference>
<dbReference type="AlphaFoldDB" id="A0A1Q8TB24"/>
<dbReference type="InterPro" id="IPR006034">
    <property type="entry name" value="Asparaginase/glutaminase-like"/>
</dbReference>
<dbReference type="InterPro" id="IPR027474">
    <property type="entry name" value="L-asparaginase_N"/>
</dbReference>
<keyword evidence="7" id="KW-1185">Reference proteome</keyword>
<dbReference type="RefSeq" id="WP_075369666.1">
    <property type="nucleotide sequence ID" value="NZ_MSDQ01000030.1"/>
</dbReference>
<evidence type="ECO:0000259" key="5">
    <source>
        <dbReference type="Pfam" id="PF17763"/>
    </source>
</evidence>
<dbReference type="Pfam" id="PF00710">
    <property type="entry name" value="Asparaginase"/>
    <property type="match status" value="1"/>
</dbReference>
<dbReference type="PROSITE" id="PS00917">
    <property type="entry name" value="ASN_GLN_ASE_2"/>
    <property type="match status" value="1"/>
</dbReference>
<dbReference type="InterPro" id="IPR040919">
    <property type="entry name" value="Asparaginase_C"/>
</dbReference>
<dbReference type="PANTHER" id="PTHR11707:SF28">
    <property type="entry name" value="60 KDA LYSOPHOSPHOLIPASE"/>
    <property type="match status" value="1"/>
</dbReference>
<comment type="caution">
    <text evidence="6">The sequence shown here is derived from an EMBL/GenBank/DDBJ whole genome shotgun (WGS) entry which is preliminary data.</text>
</comment>
<evidence type="ECO:0000313" key="7">
    <source>
        <dbReference type="Proteomes" id="UP000186806"/>
    </source>
</evidence>
<feature type="domain" description="L-asparaginase N-terminal" evidence="4">
    <location>
        <begin position="6"/>
        <end position="194"/>
    </location>
</feature>
<dbReference type="PANTHER" id="PTHR11707">
    <property type="entry name" value="L-ASPARAGINASE"/>
    <property type="match status" value="1"/>
</dbReference>
<evidence type="ECO:0000256" key="3">
    <source>
        <dbReference type="PROSITE-ProRule" id="PRU10100"/>
    </source>
</evidence>
<dbReference type="Proteomes" id="UP000186806">
    <property type="component" value="Unassembled WGS sequence"/>
</dbReference>
<proteinExistence type="predicted"/>
<dbReference type="Pfam" id="PF17763">
    <property type="entry name" value="Asparaginase_C"/>
    <property type="match status" value="1"/>
</dbReference>
<dbReference type="InterPro" id="IPR036152">
    <property type="entry name" value="Asp/glu_Ase-like_sf"/>
</dbReference>
<dbReference type="GO" id="GO:0004067">
    <property type="term" value="F:asparaginase activity"/>
    <property type="evidence" value="ECO:0007669"/>
    <property type="project" value="UniProtKB-UniRule"/>
</dbReference>
<dbReference type="Gene3D" id="3.40.50.1170">
    <property type="entry name" value="L-asparaginase, N-terminal domain"/>
    <property type="match status" value="1"/>
</dbReference>
<dbReference type="PRINTS" id="PR00139">
    <property type="entry name" value="ASNGLNASE"/>
</dbReference>
<dbReference type="InterPro" id="IPR027475">
    <property type="entry name" value="Asparaginase/glutaminase_AS2"/>
</dbReference>